<dbReference type="SMART" id="SM00579">
    <property type="entry name" value="FBD"/>
    <property type="match status" value="1"/>
</dbReference>
<dbReference type="InterPro" id="IPR001810">
    <property type="entry name" value="F-box_dom"/>
</dbReference>
<dbReference type="OrthoDB" id="612216at2759"/>
<sequence length="455" mass="52029">MDANSIIHKPKRKKLNQEQGIDGKRKCFGNLPEDVLRLILSFLPIKDAVRTSVLSRRWELFWTSNPNLNFGEPLPGTETLLMKFVERVLYLRDSSDIKEFVINFDEKCDASRVKSWITAAVRRNVQILSLCLWDLRGHFSLPRCVFSCETLRILNLEIPCVLRIPPIICFSNLKILNFTDVTFSDCYTTQQLFSGLPVLEMLCLDECKWGCLKVLSISAPKLSSLTIIEDDLQNPTDSDCCQVTIFGASLNEFLYTGKFFDEYWLYNSFSLERVEIYVSYSDERARQVAYRMFKVLTGLPNVKDLKLEGSGIEVLTYAAELLPNMPIFNNLMYLELASLSLDCAAVLKILQNSPCLRTLNFVEINCGNDDIILDPVPPCFFSDLKSIKVIRSSGDNEELSVLKILLKNALVLDEITITCSKHFAMDLKKQKNFYEQMIKLPKGSQNCKIFLKCFP</sequence>
<dbReference type="Gene3D" id="3.80.10.10">
    <property type="entry name" value="Ribonuclease Inhibitor"/>
    <property type="match status" value="1"/>
</dbReference>
<feature type="domain" description="F-box" evidence="1">
    <location>
        <begin position="25"/>
        <end position="58"/>
    </location>
</feature>
<dbReference type="InterPro" id="IPR053781">
    <property type="entry name" value="F-box_AtFBL13-like"/>
</dbReference>
<dbReference type="InterPro" id="IPR055411">
    <property type="entry name" value="LRR_FXL15/At3g58940/PEG3-like"/>
</dbReference>
<gene>
    <name evidence="2" type="ORF">FH972_000226</name>
</gene>
<dbReference type="Pfam" id="PF24758">
    <property type="entry name" value="LRR_At5g56370"/>
    <property type="match status" value="1"/>
</dbReference>
<reference evidence="2 3" key="1">
    <citation type="submission" date="2019-06" db="EMBL/GenBank/DDBJ databases">
        <title>A chromosomal-level reference genome of Carpinus fangiana (Coryloideae, Betulaceae).</title>
        <authorList>
            <person name="Yang X."/>
            <person name="Wang Z."/>
            <person name="Zhang L."/>
            <person name="Hao G."/>
            <person name="Liu J."/>
            <person name="Yang Y."/>
        </authorList>
    </citation>
    <scope>NUCLEOTIDE SEQUENCE [LARGE SCALE GENOMIC DNA]</scope>
    <source>
        <strain evidence="2">Cfa_2016G</strain>
        <tissue evidence="2">Leaf</tissue>
    </source>
</reference>
<dbReference type="PANTHER" id="PTHR31900:SF30">
    <property type="entry name" value="SUPERFAMILY PROTEIN, PUTATIVE-RELATED"/>
    <property type="match status" value="1"/>
</dbReference>
<proteinExistence type="predicted"/>
<dbReference type="SMART" id="SM00256">
    <property type="entry name" value="FBOX"/>
    <property type="match status" value="1"/>
</dbReference>
<dbReference type="InterPro" id="IPR032675">
    <property type="entry name" value="LRR_dom_sf"/>
</dbReference>
<accession>A0A5N6Q869</accession>
<dbReference type="InterPro" id="IPR006566">
    <property type="entry name" value="FBD"/>
</dbReference>
<dbReference type="Pfam" id="PF08387">
    <property type="entry name" value="FBD"/>
    <property type="match status" value="1"/>
</dbReference>
<dbReference type="PANTHER" id="PTHR31900">
    <property type="entry name" value="F-BOX/RNI SUPERFAMILY PROTEIN-RELATED"/>
    <property type="match status" value="1"/>
</dbReference>
<dbReference type="Gene3D" id="1.20.1280.50">
    <property type="match status" value="1"/>
</dbReference>
<dbReference type="EMBL" id="CM017321">
    <property type="protein sequence ID" value="KAE7995432.1"/>
    <property type="molecule type" value="Genomic_DNA"/>
</dbReference>
<evidence type="ECO:0000259" key="1">
    <source>
        <dbReference type="PROSITE" id="PS50181"/>
    </source>
</evidence>
<dbReference type="Pfam" id="PF00646">
    <property type="entry name" value="F-box"/>
    <property type="match status" value="1"/>
</dbReference>
<dbReference type="SUPFAM" id="SSF52058">
    <property type="entry name" value="L domain-like"/>
    <property type="match status" value="1"/>
</dbReference>
<dbReference type="CDD" id="cd22160">
    <property type="entry name" value="F-box_AtFBL13-like"/>
    <property type="match status" value="1"/>
</dbReference>
<organism evidence="2 3">
    <name type="scientific">Carpinus fangiana</name>
    <dbReference type="NCBI Taxonomy" id="176857"/>
    <lineage>
        <taxon>Eukaryota</taxon>
        <taxon>Viridiplantae</taxon>
        <taxon>Streptophyta</taxon>
        <taxon>Embryophyta</taxon>
        <taxon>Tracheophyta</taxon>
        <taxon>Spermatophyta</taxon>
        <taxon>Magnoliopsida</taxon>
        <taxon>eudicotyledons</taxon>
        <taxon>Gunneridae</taxon>
        <taxon>Pentapetalae</taxon>
        <taxon>rosids</taxon>
        <taxon>fabids</taxon>
        <taxon>Fagales</taxon>
        <taxon>Betulaceae</taxon>
        <taxon>Carpinus</taxon>
    </lineage>
</organism>
<keyword evidence="3" id="KW-1185">Reference proteome</keyword>
<protein>
    <recommendedName>
        <fullName evidence="1">F-box domain-containing protein</fullName>
    </recommendedName>
</protein>
<dbReference type="InterPro" id="IPR050232">
    <property type="entry name" value="FBL13/AtMIF1-like"/>
</dbReference>
<dbReference type="InterPro" id="IPR036047">
    <property type="entry name" value="F-box-like_dom_sf"/>
</dbReference>
<dbReference type="PROSITE" id="PS50181">
    <property type="entry name" value="FBOX"/>
    <property type="match status" value="1"/>
</dbReference>
<dbReference type="AlphaFoldDB" id="A0A5N6Q869"/>
<dbReference type="Proteomes" id="UP000327013">
    <property type="component" value="Chromosome 1"/>
</dbReference>
<evidence type="ECO:0000313" key="3">
    <source>
        <dbReference type="Proteomes" id="UP000327013"/>
    </source>
</evidence>
<dbReference type="SUPFAM" id="SSF81383">
    <property type="entry name" value="F-box domain"/>
    <property type="match status" value="1"/>
</dbReference>
<evidence type="ECO:0000313" key="2">
    <source>
        <dbReference type="EMBL" id="KAE7995432.1"/>
    </source>
</evidence>
<name>A0A5N6Q869_9ROSI</name>